<feature type="transmembrane region" description="Helical" evidence="1">
    <location>
        <begin position="413"/>
        <end position="431"/>
    </location>
</feature>
<comment type="caution">
    <text evidence="2">The sequence shown here is derived from an EMBL/GenBank/DDBJ whole genome shotgun (WGS) entry which is preliminary data.</text>
</comment>
<keyword evidence="3" id="KW-1185">Reference proteome</keyword>
<feature type="transmembrane region" description="Helical" evidence="1">
    <location>
        <begin position="486"/>
        <end position="504"/>
    </location>
</feature>
<name>A0A9N9FPQ9_9GLOM</name>
<dbReference type="OrthoDB" id="2387002at2759"/>
<evidence type="ECO:0000313" key="3">
    <source>
        <dbReference type="Proteomes" id="UP000789831"/>
    </source>
</evidence>
<dbReference type="AlphaFoldDB" id="A0A9N9FPQ9"/>
<feature type="transmembrane region" description="Helical" evidence="1">
    <location>
        <begin position="360"/>
        <end position="383"/>
    </location>
</feature>
<dbReference type="EMBL" id="CAJVPL010001079">
    <property type="protein sequence ID" value="CAG8551376.1"/>
    <property type="molecule type" value="Genomic_DNA"/>
</dbReference>
<dbReference type="Proteomes" id="UP000789831">
    <property type="component" value="Unassembled WGS sequence"/>
</dbReference>
<organism evidence="2 3">
    <name type="scientific">Ambispora gerdemannii</name>
    <dbReference type="NCBI Taxonomy" id="144530"/>
    <lineage>
        <taxon>Eukaryota</taxon>
        <taxon>Fungi</taxon>
        <taxon>Fungi incertae sedis</taxon>
        <taxon>Mucoromycota</taxon>
        <taxon>Glomeromycotina</taxon>
        <taxon>Glomeromycetes</taxon>
        <taxon>Archaeosporales</taxon>
        <taxon>Ambisporaceae</taxon>
        <taxon>Ambispora</taxon>
    </lineage>
</organism>
<keyword evidence="1" id="KW-1133">Transmembrane helix</keyword>
<keyword evidence="1" id="KW-0812">Transmembrane</keyword>
<keyword evidence="1" id="KW-0472">Membrane</keyword>
<accession>A0A9N9FPQ9</accession>
<reference evidence="2" key="1">
    <citation type="submission" date="2021-06" db="EMBL/GenBank/DDBJ databases">
        <authorList>
            <person name="Kallberg Y."/>
            <person name="Tangrot J."/>
            <person name="Rosling A."/>
        </authorList>
    </citation>
    <scope>NUCLEOTIDE SEQUENCE</scope>
    <source>
        <strain evidence="2">MT106</strain>
    </source>
</reference>
<gene>
    <name evidence="2" type="ORF">AGERDE_LOCUS6685</name>
</gene>
<evidence type="ECO:0000256" key="1">
    <source>
        <dbReference type="SAM" id="Phobius"/>
    </source>
</evidence>
<protein>
    <submittedName>
        <fullName evidence="2">3740_t:CDS:1</fullName>
    </submittedName>
</protein>
<sequence length="630" mass="71331">MRSRRRSDSFSPFRFSHLSMISITFWSLLSILSWTLVDASIQIYRYEQVIFLSNTDFYESLYRQRNFDDDGGLFSVTGKFSVAEFFSDSDLKVNNGTLNNSTGKSSNSYVDFEDSDCLIKPFPEETAVLFVPFEIAWDSQCKSYSDIIKRNNWTTDDTFLFDGDEIYEDETNSSKSDQNVTAVKFKKRSQKRELQADNNNLEYSTINNIPRVIVFTSINYGDPGVREPFMGEKAILKKSVPYLSLIKHSDMSALRRIGVENKNSMNISLSFTSDVGPYRKFLRKPLWIAWSIIFGMIYGLLALTSGYFMLRFFCIGKGTFEISLGNPNTFILPAIAYCSIMSLIILELDPYSIREEKLSVFGYSVIINLNFLILCLCYIILLVSWIKVSKDKVGFGTNFSVWFHHILPIAHKLLYITTLLTVATFVIDIIYDPYLVSGFDSMIIIPSLIWQVFVIVIVNLGYLLFAGFMILSLLDQRQRQETAQDFLTILSTFALLFALQNPILTSHFPTTTPRGMPLPNITDEPTPEQIAEDERRNSAAYTIRTPVVQPPSPAFIPKVVVKQPQLINSFEEEHHFDVGDANKLEEANEEKGLLVVAGESHCGKGKQMEVSCVDGVSGGGSSGFNDISLE</sequence>
<evidence type="ECO:0000313" key="2">
    <source>
        <dbReference type="EMBL" id="CAG8551376.1"/>
    </source>
</evidence>
<feature type="transmembrane region" description="Helical" evidence="1">
    <location>
        <begin position="287"/>
        <end position="310"/>
    </location>
</feature>
<feature type="transmembrane region" description="Helical" evidence="1">
    <location>
        <begin position="443"/>
        <end position="474"/>
    </location>
</feature>
<feature type="transmembrane region" description="Helical" evidence="1">
    <location>
        <begin position="330"/>
        <end position="348"/>
    </location>
</feature>
<proteinExistence type="predicted"/>